<name>A0ABV6HEL6_9SPHI</name>
<dbReference type="Proteomes" id="UP001589774">
    <property type="component" value="Unassembled WGS sequence"/>
</dbReference>
<proteinExistence type="predicted"/>
<sequence>MKRTIELNLPEDFVVVSELFNISVEKTLETLSQRITLYEFLDKDNKVKQSEAIKILQRFLRFQGISREKMNDDFAHKFHPYLENISKLIKIDAGRKSREYQSIVNCCYDELNHIA</sequence>
<reference evidence="1 2" key="1">
    <citation type="submission" date="2024-09" db="EMBL/GenBank/DDBJ databases">
        <authorList>
            <person name="Sun Q."/>
            <person name="Mori K."/>
        </authorList>
    </citation>
    <scope>NUCLEOTIDE SEQUENCE [LARGE SCALE GENOMIC DNA]</scope>
    <source>
        <strain evidence="1 2">CCM 7765</strain>
    </source>
</reference>
<keyword evidence="2" id="KW-1185">Reference proteome</keyword>
<comment type="caution">
    <text evidence="1">The sequence shown here is derived from an EMBL/GenBank/DDBJ whole genome shotgun (WGS) entry which is preliminary data.</text>
</comment>
<evidence type="ECO:0000313" key="2">
    <source>
        <dbReference type="Proteomes" id="UP001589774"/>
    </source>
</evidence>
<organism evidence="1 2">
    <name type="scientific">Olivibacter oleidegradans</name>
    <dbReference type="NCBI Taxonomy" id="760123"/>
    <lineage>
        <taxon>Bacteria</taxon>
        <taxon>Pseudomonadati</taxon>
        <taxon>Bacteroidota</taxon>
        <taxon>Sphingobacteriia</taxon>
        <taxon>Sphingobacteriales</taxon>
        <taxon>Sphingobacteriaceae</taxon>
        <taxon>Olivibacter</taxon>
    </lineage>
</organism>
<gene>
    <name evidence="1" type="ORF">ACFFI0_03370</name>
</gene>
<protein>
    <submittedName>
        <fullName evidence="1">Uncharacterized protein</fullName>
    </submittedName>
</protein>
<dbReference type="EMBL" id="JBHLWO010000001">
    <property type="protein sequence ID" value="MFC0317330.1"/>
    <property type="molecule type" value="Genomic_DNA"/>
</dbReference>
<dbReference type="RefSeq" id="WP_130854689.1">
    <property type="nucleotide sequence ID" value="NZ_JBHLWO010000001.1"/>
</dbReference>
<accession>A0ABV6HEL6</accession>
<evidence type="ECO:0000313" key="1">
    <source>
        <dbReference type="EMBL" id="MFC0317330.1"/>
    </source>
</evidence>